<gene>
    <name evidence="1" type="ORF">SAMN04488514_101279</name>
</gene>
<dbReference type="InterPro" id="IPR036641">
    <property type="entry name" value="HPT_dom_sf"/>
</dbReference>
<proteinExistence type="predicted"/>
<evidence type="ECO:0000313" key="1">
    <source>
        <dbReference type="EMBL" id="SDL28699.1"/>
    </source>
</evidence>
<reference evidence="2" key="1">
    <citation type="submission" date="2016-10" db="EMBL/GenBank/DDBJ databases">
        <authorList>
            <person name="Varghese N."/>
            <person name="Submissions S."/>
        </authorList>
    </citation>
    <scope>NUCLEOTIDE SEQUENCE [LARGE SCALE GENOMIC DNA]</scope>
    <source>
        <strain evidence="2">DSM 19886</strain>
    </source>
</reference>
<dbReference type="STRING" id="192904.SAMN04488514_101279"/>
<dbReference type="EMBL" id="FNGV01000001">
    <property type="protein sequence ID" value="SDL28699.1"/>
    <property type="molecule type" value="Genomic_DNA"/>
</dbReference>
<dbReference type="AlphaFoldDB" id="A0A1G9ITM5"/>
<dbReference type="RefSeq" id="WP_089884523.1">
    <property type="nucleotide sequence ID" value="NZ_FNGV01000001.1"/>
</dbReference>
<sequence>MKNFKTLQSLTKNNANSDAANIDLKPLYDDCMGDCDMLEELIGLYKKNILEFVGQTKINLENQDCKGLKFSIHKLKCSLLLLKTQDLFNIVEKMHVICVAEEDTGQLQNLFKCFLDSYPSIERAIDKQFLNLLNKE</sequence>
<dbReference type="SUPFAM" id="SSF47226">
    <property type="entry name" value="Histidine-containing phosphotransfer domain, HPT domain"/>
    <property type="match status" value="1"/>
</dbReference>
<protein>
    <recommendedName>
        <fullName evidence="3">HPt domain-containing protein</fullName>
    </recommendedName>
</protein>
<dbReference type="Gene3D" id="1.20.120.160">
    <property type="entry name" value="HPT domain"/>
    <property type="match status" value="1"/>
</dbReference>
<organism evidence="1 2">
    <name type="scientific">Kriegella aquimaris</name>
    <dbReference type="NCBI Taxonomy" id="192904"/>
    <lineage>
        <taxon>Bacteria</taxon>
        <taxon>Pseudomonadati</taxon>
        <taxon>Bacteroidota</taxon>
        <taxon>Flavobacteriia</taxon>
        <taxon>Flavobacteriales</taxon>
        <taxon>Flavobacteriaceae</taxon>
        <taxon>Kriegella</taxon>
    </lineage>
</organism>
<name>A0A1G9ITM5_9FLAO</name>
<dbReference type="OrthoDB" id="1442255at2"/>
<evidence type="ECO:0000313" key="2">
    <source>
        <dbReference type="Proteomes" id="UP000199440"/>
    </source>
</evidence>
<evidence type="ECO:0008006" key="3">
    <source>
        <dbReference type="Google" id="ProtNLM"/>
    </source>
</evidence>
<keyword evidence="2" id="KW-1185">Reference proteome</keyword>
<dbReference type="Proteomes" id="UP000199440">
    <property type="component" value="Unassembled WGS sequence"/>
</dbReference>
<dbReference type="GO" id="GO:0000160">
    <property type="term" value="P:phosphorelay signal transduction system"/>
    <property type="evidence" value="ECO:0007669"/>
    <property type="project" value="InterPro"/>
</dbReference>
<accession>A0A1G9ITM5</accession>